<dbReference type="EMBL" id="JARBDR010000921">
    <property type="protein sequence ID" value="KAJ8299491.1"/>
    <property type="molecule type" value="Genomic_DNA"/>
</dbReference>
<evidence type="ECO:0000256" key="3">
    <source>
        <dbReference type="ARBA" id="ARBA00022737"/>
    </source>
</evidence>
<evidence type="ECO:0000256" key="2">
    <source>
        <dbReference type="ARBA" id="ARBA00022729"/>
    </source>
</evidence>
<dbReference type="Pfam" id="PF13855">
    <property type="entry name" value="LRR_8"/>
    <property type="match status" value="4"/>
</dbReference>
<feature type="signal peptide" evidence="5">
    <location>
        <begin position="1"/>
        <end position="24"/>
    </location>
</feature>
<dbReference type="PRINTS" id="PR00019">
    <property type="entry name" value="LEURICHRPT"/>
</dbReference>
<feature type="chain" id="PRO_5046732892" description="LRRCT domain-containing protein" evidence="5">
    <location>
        <begin position="25"/>
        <end position="997"/>
    </location>
</feature>
<dbReference type="InterPro" id="IPR050328">
    <property type="entry name" value="Dev_Immune_Receptor"/>
</dbReference>
<evidence type="ECO:0000313" key="8">
    <source>
        <dbReference type="Proteomes" id="UP001217089"/>
    </source>
</evidence>
<gene>
    <name evidence="7" type="ORF">KUTeg_023551</name>
</gene>
<name>A0ABQ9E4Y4_TEGGR</name>
<dbReference type="InterPro" id="IPR032675">
    <property type="entry name" value="LRR_dom_sf"/>
</dbReference>
<feature type="region of interest" description="Disordered" evidence="4">
    <location>
        <begin position="113"/>
        <end position="132"/>
    </location>
</feature>
<dbReference type="InterPro" id="IPR000483">
    <property type="entry name" value="Cys-rich_flank_reg_C"/>
</dbReference>
<evidence type="ECO:0000256" key="4">
    <source>
        <dbReference type="SAM" id="MobiDB-lite"/>
    </source>
</evidence>
<sequence>MYIISCNHLPSILLLCLAVDVVAGYLSHSGRHSGNGEWSGDCPEKCRCMALIRRGSRGVADGWDIARHWGSQRDGPSSRHDTVNNRRSMVCQGLRRLPNPIPSDIITITIYGDSSSVTPDQPSSRGEQDDHHIPFLTSTQLRHINRDSFRGNTRLTEITFSGNNIGVLYPYIFHYLRSLHRLSLQNNNIRHLSAAVFRGLLTLKELELSDNTIQYLPQAVFNYVPNLKSLNLNGNKIQRLQRNQFKPLIQLKRLDLSRNNISDLHDDTFDRNVELEELLLSGNRIGAIRTRWFRNLRKLRILSLRGNIINNIPQDSFSSLYSLEELLLSANHIKQIQDASFLNLRRLKILDLSTNDIGELASSSFSGLRSLEELYLSNNKITRMDNGTFTSLRTVIRLDISRNHLERVESETFYSLRKLQYLDLSHNKLRILPTRLIYGLIELKQLKLDHNFIRVIRPRAFVSAPGSSLSKLSSLSLHFNDIRKLESESFIGLTNLKSLSLDNNKIRRVHSLAFTSLINLRSMKLNNNRLKNLNNGAFTNLHNVIKLDLSTNKFRSIPANMFSGLRNLEELKLATNGIHDISPGSFESLNNLYELDLKENKLMNFNFSLVWNIRPLYTLDLRDNHLFRIDIPSNISSVKIKELFLAENNLQSVKKDIQKIMRDSSILSLSGNPLRCDCQLSWMLVPAISRKLEIEELDQLVCRSPNQLNGKKVTSLKTSELSCSPKLERTENRPTITCSDVPDLKSKVYSGRTAAKTLINRHVTVFDGNKQPQFNGVLLQNGWALVPGNAIKEIQQSTSSDVRAKIGRRKGMKRVVNAIRHPLGAIGMNEYNIGLLQIDVNDSASHPLCVMTVNQFDTVTRIVPRVSVTTRIDGRKPLSKLKVRNGKIHPECSNPSYLCLTVKGKNKGKRKMLLDGSPMYFGQINDLKIAGLGTTLNDPGNKDSLFIPLWTVSEWLERVMDEYNTKCSYYGKHRRCLNISLPTANELLSDVRRPERH</sequence>
<keyword evidence="1" id="KW-0433">Leucine-rich repeat</keyword>
<dbReference type="SMART" id="SM00365">
    <property type="entry name" value="LRR_SD22"/>
    <property type="match status" value="9"/>
</dbReference>
<evidence type="ECO:0000313" key="7">
    <source>
        <dbReference type="EMBL" id="KAJ8299491.1"/>
    </source>
</evidence>
<reference evidence="7 8" key="1">
    <citation type="submission" date="2022-12" db="EMBL/GenBank/DDBJ databases">
        <title>Chromosome-level genome of Tegillarca granosa.</title>
        <authorList>
            <person name="Kim J."/>
        </authorList>
    </citation>
    <scope>NUCLEOTIDE SEQUENCE [LARGE SCALE GENOMIC DNA]</scope>
    <source>
        <strain evidence="7">Teg-2019</strain>
        <tissue evidence="7">Adductor muscle</tissue>
    </source>
</reference>
<feature type="domain" description="LRRCT" evidence="6">
    <location>
        <begin position="672"/>
        <end position="724"/>
    </location>
</feature>
<proteinExistence type="predicted"/>
<comment type="caution">
    <text evidence="7">The sequence shown here is derived from an EMBL/GenBank/DDBJ whole genome shotgun (WGS) entry which is preliminary data.</text>
</comment>
<dbReference type="PANTHER" id="PTHR24373:SF392">
    <property type="entry name" value="NEPHROCAN"/>
    <property type="match status" value="1"/>
</dbReference>
<dbReference type="Gene3D" id="3.80.10.10">
    <property type="entry name" value="Ribonuclease Inhibitor"/>
    <property type="match status" value="5"/>
</dbReference>
<feature type="compositionally biased region" description="Polar residues" evidence="4">
    <location>
        <begin position="113"/>
        <end position="125"/>
    </location>
</feature>
<keyword evidence="8" id="KW-1185">Reference proteome</keyword>
<evidence type="ECO:0000259" key="6">
    <source>
        <dbReference type="SMART" id="SM00082"/>
    </source>
</evidence>
<keyword evidence="3" id="KW-0677">Repeat</keyword>
<dbReference type="SMART" id="SM00082">
    <property type="entry name" value="LRRCT"/>
    <property type="match status" value="1"/>
</dbReference>
<dbReference type="InterPro" id="IPR001611">
    <property type="entry name" value="Leu-rich_rpt"/>
</dbReference>
<evidence type="ECO:0000256" key="5">
    <source>
        <dbReference type="SAM" id="SignalP"/>
    </source>
</evidence>
<dbReference type="SUPFAM" id="SSF52058">
    <property type="entry name" value="L domain-like"/>
    <property type="match status" value="2"/>
</dbReference>
<keyword evidence="2 5" id="KW-0732">Signal</keyword>
<dbReference type="PROSITE" id="PS51450">
    <property type="entry name" value="LRR"/>
    <property type="match status" value="9"/>
</dbReference>
<organism evidence="7 8">
    <name type="scientific">Tegillarca granosa</name>
    <name type="common">Malaysian cockle</name>
    <name type="synonym">Anadara granosa</name>
    <dbReference type="NCBI Taxonomy" id="220873"/>
    <lineage>
        <taxon>Eukaryota</taxon>
        <taxon>Metazoa</taxon>
        <taxon>Spiralia</taxon>
        <taxon>Lophotrochozoa</taxon>
        <taxon>Mollusca</taxon>
        <taxon>Bivalvia</taxon>
        <taxon>Autobranchia</taxon>
        <taxon>Pteriomorphia</taxon>
        <taxon>Arcoida</taxon>
        <taxon>Arcoidea</taxon>
        <taxon>Arcidae</taxon>
        <taxon>Tegillarca</taxon>
    </lineage>
</organism>
<evidence type="ECO:0000256" key="1">
    <source>
        <dbReference type="ARBA" id="ARBA00022614"/>
    </source>
</evidence>
<dbReference type="InterPro" id="IPR003591">
    <property type="entry name" value="Leu-rich_rpt_typical-subtyp"/>
</dbReference>
<dbReference type="SMART" id="SM00369">
    <property type="entry name" value="LRR_TYP"/>
    <property type="match status" value="18"/>
</dbReference>
<dbReference type="PANTHER" id="PTHR24373">
    <property type="entry name" value="SLIT RELATED LEUCINE-RICH REPEAT NEURONAL PROTEIN"/>
    <property type="match status" value="1"/>
</dbReference>
<protein>
    <recommendedName>
        <fullName evidence="6">LRRCT domain-containing protein</fullName>
    </recommendedName>
</protein>
<accession>A0ABQ9E4Y4</accession>
<dbReference type="Proteomes" id="UP001217089">
    <property type="component" value="Unassembled WGS sequence"/>
</dbReference>